<sequence>MRTAVEASGPSHSKKSQRPSIANDQLPATQPNRTQKDELERRAMNFTGRWRWSRSRERDERRGRRSPMPEREIMNHSRDRERGDGRRDK</sequence>
<reference evidence="2 3" key="1">
    <citation type="journal article" date="2014" name="Agronomy (Basel)">
        <title>A Draft Genome Sequence for Ensete ventricosum, the Drought-Tolerant Tree Against Hunger.</title>
        <authorList>
            <person name="Harrison J."/>
            <person name="Moore K.A."/>
            <person name="Paszkiewicz K."/>
            <person name="Jones T."/>
            <person name="Grant M."/>
            <person name="Ambacheew D."/>
            <person name="Muzemil S."/>
            <person name="Studholme D.J."/>
        </authorList>
    </citation>
    <scope>NUCLEOTIDE SEQUENCE [LARGE SCALE GENOMIC DNA]</scope>
</reference>
<dbReference type="EMBL" id="AMZH03000094">
    <property type="protein sequence ID" value="RRT85572.1"/>
    <property type="molecule type" value="Genomic_DNA"/>
</dbReference>
<dbReference type="AlphaFoldDB" id="A0A427BAQ2"/>
<dbReference type="Proteomes" id="UP000287651">
    <property type="component" value="Unassembled WGS sequence"/>
</dbReference>
<proteinExistence type="predicted"/>
<comment type="caution">
    <text evidence="2">The sequence shown here is derived from an EMBL/GenBank/DDBJ whole genome shotgun (WGS) entry which is preliminary data.</text>
</comment>
<name>A0A427BAQ2_ENSVE</name>
<feature type="compositionally biased region" description="Basic and acidic residues" evidence="1">
    <location>
        <begin position="34"/>
        <end position="43"/>
    </location>
</feature>
<feature type="compositionally biased region" description="Polar residues" evidence="1">
    <location>
        <begin position="18"/>
        <end position="33"/>
    </location>
</feature>
<evidence type="ECO:0000313" key="3">
    <source>
        <dbReference type="Proteomes" id="UP000287651"/>
    </source>
</evidence>
<feature type="compositionally biased region" description="Basic and acidic residues" evidence="1">
    <location>
        <begin position="54"/>
        <end position="89"/>
    </location>
</feature>
<organism evidence="2 3">
    <name type="scientific">Ensete ventricosum</name>
    <name type="common">Abyssinian banana</name>
    <name type="synonym">Musa ensete</name>
    <dbReference type="NCBI Taxonomy" id="4639"/>
    <lineage>
        <taxon>Eukaryota</taxon>
        <taxon>Viridiplantae</taxon>
        <taxon>Streptophyta</taxon>
        <taxon>Embryophyta</taxon>
        <taxon>Tracheophyta</taxon>
        <taxon>Spermatophyta</taxon>
        <taxon>Magnoliopsida</taxon>
        <taxon>Liliopsida</taxon>
        <taxon>Zingiberales</taxon>
        <taxon>Musaceae</taxon>
        <taxon>Ensete</taxon>
    </lineage>
</organism>
<feature type="region of interest" description="Disordered" evidence="1">
    <location>
        <begin position="1"/>
        <end position="89"/>
    </location>
</feature>
<protein>
    <submittedName>
        <fullName evidence="2">Uncharacterized protein</fullName>
    </submittedName>
</protein>
<evidence type="ECO:0000313" key="2">
    <source>
        <dbReference type="EMBL" id="RRT85572.1"/>
    </source>
</evidence>
<evidence type="ECO:0000256" key="1">
    <source>
        <dbReference type="SAM" id="MobiDB-lite"/>
    </source>
</evidence>
<gene>
    <name evidence="2" type="ORF">B296_00000926</name>
</gene>
<accession>A0A427BAQ2</accession>